<accession>A0A7X0IGL0</accession>
<dbReference type="PROSITE" id="PS50011">
    <property type="entry name" value="PROTEIN_KINASE_DOM"/>
    <property type="match status" value="1"/>
</dbReference>
<feature type="domain" description="Protein kinase" evidence="9">
    <location>
        <begin position="32"/>
        <end position="288"/>
    </location>
</feature>
<keyword evidence="6 7" id="KW-0067">ATP-binding</keyword>
<dbReference type="Proteomes" id="UP000555564">
    <property type="component" value="Unassembled WGS sequence"/>
</dbReference>
<dbReference type="Pfam" id="PF00069">
    <property type="entry name" value="Pkinase"/>
    <property type="match status" value="1"/>
</dbReference>
<evidence type="ECO:0000259" key="9">
    <source>
        <dbReference type="PROSITE" id="PS50011"/>
    </source>
</evidence>
<dbReference type="InterPro" id="IPR008271">
    <property type="entry name" value="Ser/Thr_kinase_AS"/>
</dbReference>
<reference evidence="10 11" key="1">
    <citation type="submission" date="2020-08" db="EMBL/GenBank/DDBJ databases">
        <title>Sequencing the genomes of 1000 actinobacteria strains.</title>
        <authorList>
            <person name="Klenk H.-P."/>
        </authorList>
    </citation>
    <scope>NUCLEOTIDE SEQUENCE [LARGE SCALE GENOMIC DNA]</scope>
    <source>
        <strain evidence="10 11">DSM 44936</strain>
    </source>
</reference>
<organism evidence="10 11">
    <name type="scientific">Sphaerisporangium rubeum</name>
    <dbReference type="NCBI Taxonomy" id="321317"/>
    <lineage>
        <taxon>Bacteria</taxon>
        <taxon>Bacillati</taxon>
        <taxon>Actinomycetota</taxon>
        <taxon>Actinomycetes</taxon>
        <taxon>Streptosporangiales</taxon>
        <taxon>Streptosporangiaceae</taxon>
        <taxon>Sphaerisporangium</taxon>
    </lineage>
</organism>
<dbReference type="PANTHER" id="PTHR43289">
    <property type="entry name" value="MITOGEN-ACTIVATED PROTEIN KINASE KINASE KINASE 20-RELATED"/>
    <property type="match status" value="1"/>
</dbReference>
<dbReference type="CDD" id="cd14014">
    <property type="entry name" value="STKc_PknB_like"/>
    <property type="match status" value="1"/>
</dbReference>
<feature type="region of interest" description="Disordered" evidence="8">
    <location>
        <begin position="1"/>
        <end position="26"/>
    </location>
</feature>
<keyword evidence="11" id="KW-1185">Reference proteome</keyword>
<keyword evidence="3 10" id="KW-0808">Transferase</keyword>
<dbReference type="InterPro" id="IPR000719">
    <property type="entry name" value="Prot_kinase_dom"/>
</dbReference>
<dbReference type="InterPro" id="IPR017441">
    <property type="entry name" value="Protein_kinase_ATP_BS"/>
</dbReference>
<dbReference type="RefSeq" id="WP_184983724.1">
    <property type="nucleotide sequence ID" value="NZ_BAAALO010000038.1"/>
</dbReference>
<keyword evidence="2" id="KW-0723">Serine/threonine-protein kinase</keyword>
<sequence>MNSDPAALPTLPPGGARGPDPGAAPVPLGRGYRLERLIGQGSNGRVYEGRRIADEHPVAIKVLREEYAADREAVARFLRERMALRSLDHPHLVPVHDLVVEGDTHAIVMELVTGETLRDAMARDAFDADRGMTLLGQVASALAAVHAAGIVHRDLKPENVLVTWRGGEPWARLTDFGVALVADGQVLTRVSQLVGTPAYLAPELAQGRPAGTAVDVYALGVMAYELLAGRRPFTGDTPMALLRAHLEDEPARPGGVNDEVWRVLSACLAKRPQDRPQAEPLAGDLTRLRGRTGALPPGAPPPIPPSVTPSPDQASPARSSAPHATGSPPAAPGSAFTGPATAGRTTTGPAHNGPATTGPANAGPAATGSAATGNVLPEVLATSGATVLVPEAPAKPSAPRRRLLWPVLGALGLLVAATGAGIWYGTSSPSATPPAATASPGPALQLYSVPLVLTSPERGTIKIDFADASSAPGFVKYVVFRGNLKIADPSAGDAPPYLVHKLDSRTRYCYRVMVLVDSAGPVPADQKPVCRAADGRAARQQ</sequence>
<evidence type="ECO:0000256" key="1">
    <source>
        <dbReference type="ARBA" id="ARBA00012513"/>
    </source>
</evidence>
<dbReference type="GO" id="GO:0005524">
    <property type="term" value="F:ATP binding"/>
    <property type="evidence" value="ECO:0007669"/>
    <property type="project" value="UniProtKB-UniRule"/>
</dbReference>
<keyword evidence="5 10" id="KW-0418">Kinase</keyword>
<evidence type="ECO:0000256" key="8">
    <source>
        <dbReference type="SAM" id="MobiDB-lite"/>
    </source>
</evidence>
<dbReference type="SUPFAM" id="SSF56112">
    <property type="entry name" value="Protein kinase-like (PK-like)"/>
    <property type="match status" value="1"/>
</dbReference>
<evidence type="ECO:0000256" key="5">
    <source>
        <dbReference type="ARBA" id="ARBA00022777"/>
    </source>
</evidence>
<dbReference type="PROSITE" id="PS00107">
    <property type="entry name" value="PROTEIN_KINASE_ATP"/>
    <property type="match status" value="1"/>
</dbReference>
<dbReference type="EC" id="2.7.11.1" evidence="1"/>
<evidence type="ECO:0000313" key="11">
    <source>
        <dbReference type="Proteomes" id="UP000555564"/>
    </source>
</evidence>
<evidence type="ECO:0000256" key="3">
    <source>
        <dbReference type="ARBA" id="ARBA00022679"/>
    </source>
</evidence>
<evidence type="ECO:0000256" key="2">
    <source>
        <dbReference type="ARBA" id="ARBA00022527"/>
    </source>
</evidence>
<dbReference type="SMART" id="SM00220">
    <property type="entry name" value="S_TKc"/>
    <property type="match status" value="1"/>
</dbReference>
<evidence type="ECO:0000256" key="4">
    <source>
        <dbReference type="ARBA" id="ARBA00022741"/>
    </source>
</evidence>
<comment type="caution">
    <text evidence="10">The sequence shown here is derived from an EMBL/GenBank/DDBJ whole genome shotgun (WGS) entry which is preliminary data.</text>
</comment>
<dbReference type="GO" id="GO:0004674">
    <property type="term" value="F:protein serine/threonine kinase activity"/>
    <property type="evidence" value="ECO:0007669"/>
    <property type="project" value="UniProtKB-KW"/>
</dbReference>
<keyword evidence="4 7" id="KW-0547">Nucleotide-binding</keyword>
<proteinExistence type="predicted"/>
<gene>
    <name evidence="10" type="ORF">BJ992_004286</name>
</gene>
<dbReference type="PANTHER" id="PTHR43289:SF6">
    <property type="entry name" value="SERINE_THREONINE-PROTEIN KINASE NEKL-3"/>
    <property type="match status" value="1"/>
</dbReference>
<protein>
    <recommendedName>
        <fullName evidence="1">non-specific serine/threonine protein kinase</fullName>
        <ecNumber evidence="1">2.7.11.1</ecNumber>
    </recommendedName>
</protein>
<dbReference type="Gene3D" id="1.10.510.10">
    <property type="entry name" value="Transferase(Phosphotransferase) domain 1"/>
    <property type="match status" value="1"/>
</dbReference>
<dbReference type="AlphaFoldDB" id="A0A7X0IGL0"/>
<evidence type="ECO:0000256" key="6">
    <source>
        <dbReference type="ARBA" id="ARBA00022840"/>
    </source>
</evidence>
<dbReference type="InterPro" id="IPR011009">
    <property type="entry name" value="Kinase-like_dom_sf"/>
</dbReference>
<feature type="compositionally biased region" description="Pro residues" evidence="8">
    <location>
        <begin position="297"/>
        <end position="308"/>
    </location>
</feature>
<feature type="binding site" evidence="7">
    <location>
        <position position="61"/>
    </location>
    <ligand>
        <name>ATP</name>
        <dbReference type="ChEBI" id="CHEBI:30616"/>
    </ligand>
</feature>
<feature type="compositionally biased region" description="Low complexity" evidence="8">
    <location>
        <begin position="319"/>
        <end position="369"/>
    </location>
</feature>
<name>A0A7X0IGL0_9ACTN</name>
<evidence type="ECO:0000313" key="10">
    <source>
        <dbReference type="EMBL" id="MBB6474855.1"/>
    </source>
</evidence>
<dbReference type="PROSITE" id="PS00108">
    <property type="entry name" value="PROTEIN_KINASE_ST"/>
    <property type="match status" value="1"/>
</dbReference>
<evidence type="ECO:0000256" key="7">
    <source>
        <dbReference type="PROSITE-ProRule" id="PRU10141"/>
    </source>
</evidence>
<feature type="region of interest" description="Disordered" evidence="8">
    <location>
        <begin position="273"/>
        <end position="369"/>
    </location>
</feature>
<dbReference type="EMBL" id="JACHIU010000001">
    <property type="protein sequence ID" value="MBB6474855.1"/>
    <property type="molecule type" value="Genomic_DNA"/>
</dbReference>